<dbReference type="Gene3D" id="2.60.270.50">
    <property type="match status" value="1"/>
</dbReference>
<evidence type="ECO:0000313" key="2">
    <source>
        <dbReference type="Proteomes" id="UP000272888"/>
    </source>
</evidence>
<dbReference type="RefSeq" id="WP_158623756.1">
    <property type="nucleotide sequence ID" value="NZ_RAWB01000144.1"/>
</dbReference>
<dbReference type="EMBL" id="RAWB01000144">
    <property type="protein sequence ID" value="RKH58974.1"/>
    <property type="molecule type" value="Genomic_DNA"/>
</dbReference>
<sequence>MQMVLRSMDVVLQNNTNELLTLESAEVMRGEWGPPAAPRRGDVVEKQSSAKWLNQSTVDGVGVMGFLRLGCTKGYIDISWNMPYFDVGQRTQEVKVPPPLDYLIDFNTENFDQVVMMVTLVRRRNEP</sequence>
<proteinExistence type="predicted"/>
<comment type="caution">
    <text evidence="1">The sequence shown here is derived from an EMBL/GenBank/DDBJ whole genome shotgun (WGS) entry which is preliminary data.</text>
</comment>
<name>A0A3A8Q6Q9_9BACT</name>
<organism evidence="1 2">
    <name type="scientific">Corallococcus llansteffanensis</name>
    <dbReference type="NCBI Taxonomy" id="2316731"/>
    <lineage>
        <taxon>Bacteria</taxon>
        <taxon>Pseudomonadati</taxon>
        <taxon>Myxococcota</taxon>
        <taxon>Myxococcia</taxon>
        <taxon>Myxococcales</taxon>
        <taxon>Cystobacterineae</taxon>
        <taxon>Myxococcaceae</taxon>
        <taxon>Corallococcus</taxon>
    </lineage>
</organism>
<keyword evidence="2" id="KW-1185">Reference proteome</keyword>
<protein>
    <submittedName>
        <fullName evidence="1">Uncharacterized protein</fullName>
    </submittedName>
</protein>
<gene>
    <name evidence="1" type="ORF">D7V93_15775</name>
</gene>
<accession>A0A3A8Q6Q9</accession>
<reference evidence="2" key="1">
    <citation type="submission" date="2018-09" db="EMBL/GenBank/DDBJ databases">
        <authorList>
            <person name="Livingstone P.G."/>
            <person name="Whitworth D.E."/>
        </authorList>
    </citation>
    <scope>NUCLEOTIDE SEQUENCE [LARGE SCALE GENOMIC DNA]</scope>
    <source>
        <strain evidence="2">CA051B</strain>
    </source>
</reference>
<dbReference type="AlphaFoldDB" id="A0A3A8Q6Q9"/>
<dbReference type="Proteomes" id="UP000272888">
    <property type="component" value="Unassembled WGS sequence"/>
</dbReference>
<evidence type="ECO:0000313" key="1">
    <source>
        <dbReference type="EMBL" id="RKH58974.1"/>
    </source>
</evidence>